<dbReference type="SUPFAM" id="SSF53448">
    <property type="entry name" value="Nucleotide-diphospho-sugar transferases"/>
    <property type="match status" value="1"/>
</dbReference>
<keyword evidence="3" id="KW-0328">Glycosyltransferase</keyword>
<accession>A0A3D8P6X9</accession>
<name>A0A3D8P6X9_9THEO</name>
<dbReference type="InterPro" id="IPR029044">
    <property type="entry name" value="Nucleotide-diphossugar_trans"/>
</dbReference>
<evidence type="ECO:0000256" key="8">
    <source>
        <dbReference type="ARBA" id="ARBA00048689"/>
    </source>
</evidence>
<evidence type="ECO:0000256" key="5">
    <source>
        <dbReference type="ARBA" id="ARBA00022842"/>
    </source>
</evidence>
<dbReference type="InterPro" id="IPR001173">
    <property type="entry name" value="Glyco_trans_2-like"/>
</dbReference>
<reference evidence="11 12" key="1">
    <citation type="submission" date="2018-08" db="EMBL/GenBank/DDBJ databases">
        <title>Form III RuBisCO-mediated autotrophy in Thermodesulfobium bacteria.</title>
        <authorList>
            <person name="Toshchakov S.V."/>
            <person name="Kublanov I.V."/>
            <person name="Frolov E."/>
            <person name="Bonch-Osmolovskaya E.A."/>
            <person name="Tourova T.P."/>
            <person name="Chernych N.A."/>
            <person name="Lebedinsky A.V."/>
        </authorList>
    </citation>
    <scope>NUCLEOTIDE SEQUENCE [LARGE SCALE GENOMIC DNA]</scope>
    <source>
        <strain evidence="11 12">SR</strain>
    </source>
</reference>
<proteinExistence type="inferred from homology"/>
<dbReference type="CDD" id="cd04179">
    <property type="entry name" value="DPM_DPG-synthase_like"/>
    <property type="match status" value="1"/>
</dbReference>
<dbReference type="PANTHER" id="PTHR48090:SF10">
    <property type="entry name" value="GLUCOSYL-3-PHOSPHOGLYCERATE SYNTHASE"/>
    <property type="match status" value="1"/>
</dbReference>
<dbReference type="Proteomes" id="UP000256329">
    <property type="component" value="Unassembled WGS sequence"/>
</dbReference>
<evidence type="ECO:0000256" key="6">
    <source>
        <dbReference type="ARBA" id="ARBA00039022"/>
    </source>
</evidence>
<evidence type="ECO:0000259" key="10">
    <source>
        <dbReference type="Pfam" id="PF00535"/>
    </source>
</evidence>
<gene>
    <name evidence="11" type="ORF">DXX99_03910</name>
</gene>
<evidence type="ECO:0000256" key="2">
    <source>
        <dbReference type="ARBA" id="ARBA00006739"/>
    </source>
</evidence>
<evidence type="ECO:0000256" key="7">
    <source>
        <dbReference type="ARBA" id="ARBA00040894"/>
    </source>
</evidence>
<evidence type="ECO:0000313" key="12">
    <source>
        <dbReference type="Proteomes" id="UP000256329"/>
    </source>
</evidence>
<dbReference type="PANTHER" id="PTHR48090">
    <property type="entry name" value="UNDECAPRENYL-PHOSPHATE 4-DEOXY-4-FORMAMIDO-L-ARABINOSE TRANSFERASE-RELATED"/>
    <property type="match status" value="1"/>
</dbReference>
<dbReference type="OrthoDB" id="9810303at2"/>
<organism evidence="11 12">
    <name type="scientific">Ammonifex thiophilus</name>
    <dbReference type="NCBI Taxonomy" id="444093"/>
    <lineage>
        <taxon>Bacteria</taxon>
        <taxon>Bacillati</taxon>
        <taxon>Bacillota</taxon>
        <taxon>Clostridia</taxon>
        <taxon>Thermoanaerobacterales</taxon>
        <taxon>Thermoanaerobacteraceae</taxon>
        <taxon>Ammonifex</taxon>
    </lineage>
</organism>
<comment type="caution">
    <text evidence="11">The sequence shown here is derived from an EMBL/GenBank/DDBJ whole genome shotgun (WGS) entry which is preliminary data.</text>
</comment>
<dbReference type="GO" id="GO:0016757">
    <property type="term" value="F:glycosyltransferase activity"/>
    <property type="evidence" value="ECO:0007669"/>
    <property type="project" value="UniProtKB-KW"/>
</dbReference>
<feature type="domain" description="Glycosyltransferase 2-like" evidence="10">
    <location>
        <begin position="5"/>
        <end position="126"/>
    </location>
</feature>
<keyword evidence="4 11" id="KW-0808">Transferase</keyword>
<evidence type="ECO:0000256" key="9">
    <source>
        <dbReference type="ARBA" id="ARBA00048997"/>
    </source>
</evidence>
<evidence type="ECO:0000256" key="3">
    <source>
        <dbReference type="ARBA" id="ARBA00022676"/>
    </source>
</evidence>
<dbReference type="EC" id="2.4.1.266" evidence="6"/>
<dbReference type="AlphaFoldDB" id="A0A3D8P6X9"/>
<comment type="cofactor">
    <cofactor evidence="1">
        <name>Mg(2+)</name>
        <dbReference type="ChEBI" id="CHEBI:18420"/>
    </cofactor>
</comment>
<dbReference type="RefSeq" id="WP_115792208.1">
    <property type="nucleotide sequence ID" value="NZ_QSLN01000003.1"/>
</dbReference>
<sequence length="226" mass="24315">MPEVSVIIPAYNEAERISRTIGSVKSIPEVTEIIVVDDGSSDATAERAKEAGARVLKLPRNRGKGAALAAGVGAARGEILLFLDADLGESAAQARDLLLPVLEGKADMTVAVFPAPRHKGGFGLVRGLARAGVRWLTGQEVKAPLSGQRAIRREALEKLLPFASGFGVEVALTVKALRRGLRICEVKLNMHHRETGRSLADFWHRGRQFKDVLFTLGRLLLGGKKV</sequence>
<dbReference type="Pfam" id="PF00535">
    <property type="entry name" value="Glycos_transf_2"/>
    <property type="match status" value="1"/>
</dbReference>
<dbReference type="Gene3D" id="3.90.550.10">
    <property type="entry name" value="Spore Coat Polysaccharide Biosynthesis Protein SpsA, Chain A"/>
    <property type="match status" value="1"/>
</dbReference>
<comment type="similarity">
    <text evidence="2">Belongs to the glycosyltransferase 2 family.</text>
</comment>
<evidence type="ECO:0000256" key="4">
    <source>
        <dbReference type="ARBA" id="ARBA00022679"/>
    </source>
</evidence>
<evidence type="ECO:0000313" key="11">
    <source>
        <dbReference type="EMBL" id="RDV83988.1"/>
    </source>
</evidence>
<evidence type="ECO:0000256" key="1">
    <source>
        <dbReference type="ARBA" id="ARBA00001946"/>
    </source>
</evidence>
<keyword evidence="12" id="KW-1185">Reference proteome</keyword>
<keyword evidence="5" id="KW-0460">Magnesium</keyword>
<dbReference type="InterPro" id="IPR050256">
    <property type="entry name" value="Glycosyltransferase_2"/>
</dbReference>
<dbReference type="EMBL" id="QSLN01000003">
    <property type="protein sequence ID" value="RDV83988.1"/>
    <property type="molecule type" value="Genomic_DNA"/>
</dbReference>
<protein>
    <recommendedName>
        <fullName evidence="7">Glucosyl-3-phosphoglycerate synthase</fullName>
        <ecNumber evidence="6">2.4.1.266</ecNumber>
    </recommendedName>
</protein>
<comment type="catalytic activity">
    <reaction evidence="8">
        <text>(2R)-3-phosphoglycerate + UDP-alpha-D-glucose = (2R)-2-O-(alpha-D-glucopyranosyl)-3-phospho-glycerate + UDP + H(+)</text>
        <dbReference type="Rhea" id="RHEA:31319"/>
        <dbReference type="ChEBI" id="CHEBI:15378"/>
        <dbReference type="ChEBI" id="CHEBI:58223"/>
        <dbReference type="ChEBI" id="CHEBI:58272"/>
        <dbReference type="ChEBI" id="CHEBI:58885"/>
        <dbReference type="ChEBI" id="CHEBI:62600"/>
        <dbReference type="EC" id="2.4.1.266"/>
    </reaction>
    <physiologicalReaction direction="left-to-right" evidence="8">
        <dbReference type="Rhea" id="RHEA:31320"/>
    </physiologicalReaction>
</comment>
<comment type="catalytic activity">
    <reaction evidence="9">
        <text>an NDP-alpha-D-glucose + (2R)-3-phosphoglycerate = (2R)-2-O-(alpha-D-glucopyranosyl)-3-phospho-glycerate + a ribonucleoside 5'-diphosphate + H(+)</text>
        <dbReference type="Rhea" id="RHEA:47244"/>
        <dbReference type="ChEBI" id="CHEBI:15378"/>
        <dbReference type="ChEBI" id="CHEBI:57930"/>
        <dbReference type="ChEBI" id="CHEBI:58272"/>
        <dbReference type="ChEBI" id="CHEBI:62600"/>
        <dbReference type="ChEBI" id="CHEBI:76533"/>
        <dbReference type="EC" id="2.4.1.266"/>
    </reaction>
    <physiologicalReaction direction="left-to-right" evidence="9">
        <dbReference type="Rhea" id="RHEA:47245"/>
    </physiologicalReaction>
</comment>